<feature type="compositionally biased region" description="Polar residues" evidence="5">
    <location>
        <begin position="338"/>
        <end position="356"/>
    </location>
</feature>
<dbReference type="Pfam" id="PF03110">
    <property type="entry name" value="SBP"/>
    <property type="match status" value="2"/>
</dbReference>
<keyword evidence="3" id="KW-0862">Zinc</keyword>
<feature type="domain" description="SBP-type" evidence="6">
    <location>
        <begin position="167"/>
        <end position="283"/>
    </location>
</feature>
<accession>A0AAP0QTA2</accession>
<dbReference type="PANTHER" id="PTHR31251">
    <property type="entry name" value="SQUAMOSA PROMOTER-BINDING-LIKE PROTEIN 4"/>
    <property type="match status" value="1"/>
</dbReference>
<feature type="compositionally biased region" description="Basic residues" evidence="5">
    <location>
        <begin position="273"/>
        <end position="283"/>
    </location>
</feature>
<feature type="region of interest" description="Disordered" evidence="5">
    <location>
        <begin position="273"/>
        <end position="300"/>
    </location>
</feature>
<feature type="region of interest" description="Disordered" evidence="5">
    <location>
        <begin position="306"/>
        <end position="325"/>
    </location>
</feature>
<evidence type="ECO:0000256" key="4">
    <source>
        <dbReference type="PROSITE-ProRule" id="PRU00470"/>
    </source>
</evidence>
<reference evidence="7 8" key="1">
    <citation type="submission" date="2024-05" db="EMBL/GenBank/DDBJ databases">
        <title>Haplotype-resolved chromosome-level genome assembly of Huyou (Citrus changshanensis).</title>
        <authorList>
            <person name="Miao C."/>
            <person name="Chen W."/>
            <person name="Wu Y."/>
            <person name="Wang L."/>
            <person name="Zhao S."/>
            <person name="Grierson D."/>
            <person name="Xu C."/>
            <person name="Chen K."/>
        </authorList>
    </citation>
    <scope>NUCLEOTIDE SEQUENCE [LARGE SCALE GENOMIC DNA]</scope>
    <source>
        <strain evidence="7">01-14</strain>
        <tissue evidence="7">Leaf</tissue>
    </source>
</reference>
<feature type="region of interest" description="Disordered" evidence="5">
    <location>
        <begin position="332"/>
        <end position="356"/>
    </location>
</feature>
<comment type="caution">
    <text evidence="7">The sequence shown here is derived from an EMBL/GenBank/DDBJ whole genome shotgun (WGS) entry which is preliminary data.</text>
</comment>
<dbReference type="AlphaFoldDB" id="A0AAP0QTA2"/>
<feature type="compositionally biased region" description="Basic residues" evidence="5">
    <location>
        <begin position="62"/>
        <end position="71"/>
    </location>
</feature>
<dbReference type="Proteomes" id="UP001428341">
    <property type="component" value="Unassembled WGS sequence"/>
</dbReference>
<evidence type="ECO:0000256" key="5">
    <source>
        <dbReference type="SAM" id="MobiDB-lite"/>
    </source>
</evidence>
<protein>
    <recommendedName>
        <fullName evidence="6">SBP-type domain-containing protein</fullName>
    </recommendedName>
</protein>
<evidence type="ECO:0000256" key="2">
    <source>
        <dbReference type="ARBA" id="ARBA00022771"/>
    </source>
</evidence>
<dbReference type="InterPro" id="IPR004333">
    <property type="entry name" value="SBP_dom"/>
</dbReference>
<dbReference type="EMBL" id="JBCGBO010000005">
    <property type="protein sequence ID" value="KAK9202537.1"/>
    <property type="molecule type" value="Genomic_DNA"/>
</dbReference>
<evidence type="ECO:0000256" key="3">
    <source>
        <dbReference type="ARBA" id="ARBA00022833"/>
    </source>
</evidence>
<proteinExistence type="predicted"/>
<dbReference type="GO" id="GO:0003677">
    <property type="term" value="F:DNA binding"/>
    <property type="evidence" value="ECO:0007669"/>
    <property type="project" value="InterPro"/>
</dbReference>
<evidence type="ECO:0000259" key="6">
    <source>
        <dbReference type="PROSITE" id="PS51141"/>
    </source>
</evidence>
<dbReference type="SUPFAM" id="SSF103612">
    <property type="entry name" value="SBT domain"/>
    <property type="match status" value="2"/>
</dbReference>
<keyword evidence="1" id="KW-0479">Metal-binding</keyword>
<evidence type="ECO:0000313" key="8">
    <source>
        <dbReference type="Proteomes" id="UP001428341"/>
    </source>
</evidence>
<feature type="region of interest" description="Disordered" evidence="5">
    <location>
        <begin position="48"/>
        <end position="83"/>
    </location>
</feature>
<feature type="compositionally biased region" description="Low complexity" evidence="5">
    <location>
        <begin position="309"/>
        <end position="325"/>
    </location>
</feature>
<dbReference type="InterPro" id="IPR036893">
    <property type="entry name" value="SBP_sf"/>
</dbReference>
<evidence type="ECO:0000256" key="1">
    <source>
        <dbReference type="ARBA" id="ARBA00022723"/>
    </source>
</evidence>
<dbReference type="PANTHER" id="PTHR31251:SF169">
    <property type="entry name" value="SQUAMOSA PROMOTER-BINDING-LIKE PROTEIN 8"/>
    <property type="match status" value="1"/>
</dbReference>
<keyword evidence="2 4" id="KW-0863">Zinc-finger</keyword>
<dbReference type="GO" id="GO:0005634">
    <property type="term" value="C:nucleus"/>
    <property type="evidence" value="ECO:0007669"/>
    <property type="project" value="InterPro"/>
</dbReference>
<keyword evidence="8" id="KW-1185">Reference proteome</keyword>
<sequence length="356" mass="39961">MLTGDEATQEPNQSRQIFDHYTIQEPFSQHSTNTNNYFHQPITNTTLYHHHHQQQQPPPPPPHHHHHHHHNNNNNNSNNAHTLFDPRAYTSASSYAPTHHSMLSIDAASGGYFMIPKTEEVSRPVDNFASRIGLNLGGRTYFSSADDDFVSRLYRRPRPGEAGSANIPRCQAEGCSADLTHAKHYHRRHKVCEFHSKASTVIAAGLTQRFCQQCSRFLLIILQKYPPHAFPHFSSWLANGINSFNDPDSGGHFCPFHLLSEFDNGKRSCRKRLADHNRRRRKSQQQPTTTTTLQDNQKSLLEPEILAKSPPDSGAHSSSSVTVAVSPPRMSLDCFRQKPSQATASTSAGSLFFSSG</sequence>
<dbReference type="InterPro" id="IPR044817">
    <property type="entry name" value="SBP-like"/>
</dbReference>
<organism evidence="7 8">
    <name type="scientific">Citrus x changshan-huyou</name>
    <dbReference type="NCBI Taxonomy" id="2935761"/>
    <lineage>
        <taxon>Eukaryota</taxon>
        <taxon>Viridiplantae</taxon>
        <taxon>Streptophyta</taxon>
        <taxon>Embryophyta</taxon>
        <taxon>Tracheophyta</taxon>
        <taxon>Spermatophyta</taxon>
        <taxon>Magnoliopsida</taxon>
        <taxon>eudicotyledons</taxon>
        <taxon>Gunneridae</taxon>
        <taxon>Pentapetalae</taxon>
        <taxon>rosids</taxon>
        <taxon>malvids</taxon>
        <taxon>Sapindales</taxon>
        <taxon>Rutaceae</taxon>
        <taxon>Aurantioideae</taxon>
        <taxon>Citrus</taxon>
    </lineage>
</organism>
<evidence type="ECO:0000313" key="7">
    <source>
        <dbReference type="EMBL" id="KAK9202537.1"/>
    </source>
</evidence>
<dbReference type="GO" id="GO:0008270">
    <property type="term" value="F:zinc ion binding"/>
    <property type="evidence" value="ECO:0007669"/>
    <property type="project" value="UniProtKB-KW"/>
</dbReference>
<feature type="compositionally biased region" description="Low complexity" evidence="5">
    <location>
        <begin position="284"/>
        <end position="297"/>
    </location>
</feature>
<dbReference type="Gene3D" id="4.10.1100.10">
    <property type="entry name" value="Transcription factor, SBP-box domain"/>
    <property type="match status" value="1"/>
</dbReference>
<name>A0AAP0QTA2_9ROSI</name>
<dbReference type="PROSITE" id="PS51141">
    <property type="entry name" value="ZF_SBP"/>
    <property type="match status" value="1"/>
</dbReference>
<gene>
    <name evidence="7" type="ORF">WN944_017748</name>
</gene>